<proteinExistence type="predicted"/>
<reference evidence="2 3" key="1">
    <citation type="submission" date="2015-09" db="EMBL/GenBank/DDBJ databases">
        <title>Draft genome of the parasitic nematode Teladorsagia circumcincta isolate WARC Sus (inbred).</title>
        <authorList>
            <person name="Mitreva M."/>
        </authorList>
    </citation>
    <scope>NUCLEOTIDE SEQUENCE [LARGE SCALE GENOMIC DNA]</scope>
    <source>
        <strain evidence="2 3">S</strain>
    </source>
</reference>
<accession>A0A2G9UYL2</accession>
<keyword evidence="1" id="KW-0732">Signal</keyword>
<organism evidence="2 3">
    <name type="scientific">Teladorsagia circumcincta</name>
    <name type="common">Brown stomach worm</name>
    <name type="synonym">Ostertagia circumcincta</name>
    <dbReference type="NCBI Taxonomy" id="45464"/>
    <lineage>
        <taxon>Eukaryota</taxon>
        <taxon>Metazoa</taxon>
        <taxon>Ecdysozoa</taxon>
        <taxon>Nematoda</taxon>
        <taxon>Chromadorea</taxon>
        <taxon>Rhabditida</taxon>
        <taxon>Rhabditina</taxon>
        <taxon>Rhabditomorpha</taxon>
        <taxon>Strongyloidea</taxon>
        <taxon>Trichostrongylidae</taxon>
        <taxon>Teladorsagia</taxon>
    </lineage>
</organism>
<evidence type="ECO:0000313" key="2">
    <source>
        <dbReference type="EMBL" id="PIO75349.1"/>
    </source>
</evidence>
<evidence type="ECO:0000313" key="3">
    <source>
        <dbReference type="Proteomes" id="UP000230423"/>
    </source>
</evidence>
<name>A0A2G9UYL2_TELCI</name>
<dbReference type="Proteomes" id="UP000230423">
    <property type="component" value="Unassembled WGS sequence"/>
</dbReference>
<dbReference type="EMBL" id="KZ345151">
    <property type="protein sequence ID" value="PIO75349.1"/>
    <property type="molecule type" value="Genomic_DNA"/>
</dbReference>
<evidence type="ECO:0000256" key="1">
    <source>
        <dbReference type="SAM" id="SignalP"/>
    </source>
</evidence>
<sequence length="84" mass="9483">MLFAVATLFFLLVNVNAQFQECQLAAELQKVIVDYFKHAYPVPNLIWNENLSGLSLAEIYHPGNANGLPYIKYSAVKFVFEIAC</sequence>
<dbReference type="AlphaFoldDB" id="A0A2G9UYL2"/>
<keyword evidence="3" id="KW-1185">Reference proteome</keyword>
<protein>
    <submittedName>
        <fullName evidence="2">Uncharacterized protein</fullName>
    </submittedName>
</protein>
<feature type="chain" id="PRO_5013769165" evidence="1">
    <location>
        <begin position="18"/>
        <end position="84"/>
    </location>
</feature>
<gene>
    <name evidence="2" type="ORF">TELCIR_02613</name>
</gene>
<feature type="signal peptide" evidence="1">
    <location>
        <begin position="1"/>
        <end position="17"/>
    </location>
</feature>